<feature type="transmembrane region" description="Helical" evidence="10">
    <location>
        <begin position="36"/>
        <end position="57"/>
    </location>
</feature>
<feature type="transmembrane region" description="Helical" evidence="10">
    <location>
        <begin position="397"/>
        <end position="418"/>
    </location>
</feature>
<comment type="subcellular location">
    <subcellularLocation>
        <location evidence="1">Membrane</location>
        <topology evidence="1">Multi-pass membrane protein</topology>
    </subcellularLocation>
</comment>
<feature type="transmembrane region" description="Helical" evidence="10">
    <location>
        <begin position="94"/>
        <end position="114"/>
    </location>
</feature>
<evidence type="ECO:0000256" key="9">
    <source>
        <dbReference type="SAM" id="MobiDB-lite"/>
    </source>
</evidence>
<keyword evidence="3 10" id="KW-0812">Transmembrane</keyword>
<keyword evidence="6 10" id="KW-0472">Membrane</keyword>
<evidence type="ECO:0000256" key="4">
    <source>
        <dbReference type="ARBA" id="ARBA00022960"/>
    </source>
</evidence>
<comment type="catalytic activity">
    <reaction evidence="8">
        <text>[GlcNAc-(1-&gt;4)-Mur2Ac(oyl-L-Ala-gamma-D-Glu-L-Lys-D-Ala-D-Ala)](n)-di-trans,octa-cis-undecaprenyl diphosphate + beta-D-GlcNAc-(1-&gt;4)-Mur2Ac(oyl-L-Ala-gamma-D-Glu-L-Lys-D-Ala-D-Ala)-di-trans,octa-cis-undecaprenyl diphosphate = [GlcNAc-(1-&gt;4)-Mur2Ac(oyl-L-Ala-gamma-D-Glu-L-Lys-D-Ala-D-Ala)](n+1)-di-trans,octa-cis-undecaprenyl diphosphate + di-trans,octa-cis-undecaprenyl diphosphate + H(+)</text>
        <dbReference type="Rhea" id="RHEA:23708"/>
        <dbReference type="Rhea" id="RHEA-COMP:9602"/>
        <dbReference type="Rhea" id="RHEA-COMP:9603"/>
        <dbReference type="ChEBI" id="CHEBI:15378"/>
        <dbReference type="ChEBI" id="CHEBI:58405"/>
        <dbReference type="ChEBI" id="CHEBI:60033"/>
        <dbReference type="ChEBI" id="CHEBI:78435"/>
        <dbReference type="EC" id="2.4.99.28"/>
    </reaction>
</comment>
<comment type="pathway">
    <text evidence="2">Cell wall biogenesis; peptidoglycan biosynthesis.</text>
</comment>
<evidence type="ECO:0000256" key="7">
    <source>
        <dbReference type="ARBA" id="ARBA00044770"/>
    </source>
</evidence>
<dbReference type="RefSeq" id="WP_310538263.1">
    <property type="nucleotide sequence ID" value="NZ_BAAAOC010000072.1"/>
</dbReference>
<evidence type="ECO:0000256" key="2">
    <source>
        <dbReference type="ARBA" id="ARBA00004752"/>
    </source>
</evidence>
<feature type="transmembrane region" description="Helical" evidence="10">
    <location>
        <begin position="230"/>
        <end position="249"/>
    </location>
</feature>
<evidence type="ECO:0000256" key="5">
    <source>
        <dbReference type="ARBA" id="ARBA00022989"/>
    </source>
</evidence>
<evidence type="ECO:0000256" key="6">
    <source>
        <dbReference type="ARBA" id="ARBA00023136"/>
    </source>
</evidence>
<feature type="transmembrane region" description="Helical" evidence="10">
    <location>
        <begin position="255"/>
        <end position="271"/>
    </location>
</feature>
<evidence type="ECO:0000256" key="3">
    <source>
        <dbReference type="ARBA" id="ARBA00022692"/>
    </source>
</evidence>
<dbReference type="Proteomes" id="UP001260872">
    <property type="component" value="Unassembled WGS sequence"/>
</dbReference>
<evidence type="ECO:0000313" key="11">
    <source>
        <dbReference type="EMBL" id="MDR5712893.1"/>
    </source>
</evidence>
<keyword evidence="5 10" id="KW-1133">Transmembrane helix</keyword>
<protein>
    <recommendedName>
        <fullName evidence="7">peptidoglycan glycosyltransferase</fullName>
        <ecNumber evidence="7">2.4.99.28</ecNumber>
    </recommendedName>
</protein>
<evidence type="ECO:0000313" key="12">
    <source>
        <dbReference type="Proteomes" id="UP001260872"/>
    </source>
</evidence>
<feature type="compositionally biased region" description="Polar residues" evidence="9">
    <location>
        <begin position="1"/>
        <end position="11"/>
    </location>
</feature>
<proteinExistence type="predicted"/>
<dbReference type="InterPro" id="IPR018365">
    <property type="entry name" value="Cell_cycle_FtsW-rel_CS"/>
</dbReference>
<keyword evidence="12" id="KW-1185">Reference proteome</keyword>
<organism evidence="11 12">
    <name type="scientific">Nesterenkonia flava</name>
    <dbReference type="NCBI Taxonomy" id="469799"/>
    <lineage>
        <taxon>Bacteria</taxon>
        <taxon>Bacillati</taxon>
        <taxon>Actinomycetota</taxon>
        <taxon>Actinomycetes</taxon>
        <taxon>Micrococcales</taxon>
        <taxon>Micrococcaceae</taxon>
        <taxon>Nesterenkonia</taxon>
    </lineage>
</organism>
<dbReference type="EC" id="2.4.99.28" evidence="7"/>
<feature type="region of interest" description="Disordered" evidence="9">
    <location>
        <begin position="466"/>
        <end position="515"/>
    </location>
</feature>
<dbReference type="Pfam" id="PF01098">
    <property type="entry name" value="FTSW_RODA_SPOVE"/>
    <property type="match status" value="1"/>
</dbReference>
<dbReference type="InterPro" id="IPR001182">
    <property type="entry name" value="FtsW/RodA"/>
</dbReference>
<evidence type="ECO:0000256" key="1">
    <source>
        <dbReference type="ARBA" id="ARBA00004141"/>
    </source>
</evidence>
<feature type="transmembrane region" description="Helical" evidence="10">
    <location>
        <begin position="63"/>
        <end position="82"/>
    </location>
</feature>
<comment type="caution">
    <text evidence="11">The sequence shown here is derived from an EMBL/GenBank/DDBJ whole genome shotgun (WGS) entry which is preliminary data.</text>
</comment>
<feature type="transmembrane region" description="Helical" evidence="10">
    <location>
        <begin position="430"/>
        <end position="451"/>
    </location>
</feature>
<reference evidence="12" key="1">
    <citation type="submission" date="2023-07" db="EMBL/GenBank/DDBJ databases">
        <title>Description of three actinobacteria isolated from air of manufacturing shop in a pharmaceutical factory.</title>
        <authorList>
            <person name="Zhang D.-F."/>
        </authorList>
    </citation>
    <scope>NUCLEOTIDE SEQUENCE [LARGE SCALE GENOMIC DNA]</scope>
    <source>
        <strain evidence="12">CCTCC AB 207010</strain>
    </source>
</reference>
<dbReference type="EMBL" id="JAVKGT010000041">
    <property type="protein sequence ID" value="MDR5712893.1"/>
    <property type="molecule type" value="Genomic_DNA"/>
</dbReference>
<feature type="transmembrane region" description="Helical" evidence="10">
    <location>
        <begin position="276"/>
        <end position="296"/>
    </location>
</feature>
<evidence type="ECO:0000256" key="10">
    <source>
        <dbReference type="SAM" id="Phobius"/>
    </source>
</evidence>
<sequence>MSETQTAHQAPQSQGSRHGSHGHQGDHPKPRRNVELVLLLMALTIGIGAQVLVGLTLDEEIGTAYWTEGAIQAGLALGFHVVLRLRAKYADPFILPIVVTLNGLGIAMIHRLDFTSAYSGVADRQLMWTALSMVVAVVVLWVLQDHRRLRQFTYLSLVASIVLLLLPIVPGLGDEVYGANVWVSIGGMSFQPGELAKITLAIFFAGFLANNRDLILLAGKKIGPLTFPRVRDLAPLFIAWLVALGVLIVQNDLGNALMFFGLFVAVIYVATSRFSWIAIGGVFVTIGAFLAYHLVWHFRQRVEIWLNAFDQEVYERVGGSHQIVQGMFGLAHGGLTGTGLGHGTPQMVALANSDMIIAAFGEELGFIGLSAMLLLYLILFSRYMRAAIGTRDHFGKLLASGLAVVLVLQVFVVVGGITRVIPMSGLVSPFLSAGGSALLANWIIVAIVLLISHAARRPIVVGPMVNTSGEGASGTEDRLHRDRRSARPETPAEQTQHFAPPSSPARPLRRGGEHQ</sequence>
<gene>
    <name evidence="11" type="ORF">RH857_12260</name>
</gene>
<name>A0ABU1FXL5_9MICC</name>
<accession>A0ABU1FXL5</accession>
<dbReference type="PANTHER" id="PTHR30474">
    <property type="entry name" value="CELL CYCLE PROTEIN"/>
    <property type="match status" value="1"/>
</dbReference>
<dbReference type="PANTHER" id="PTHR30474:SF3">
    <property type="entry name" value="PEPTIDOGLYCAN GLYCOSYLTRANSFERASE RODA"/>
    <property type="match status" value="1"/>
</dbReference>
<evidence type="ECO:0000256" key="8">
    <source>
        <dbReference type="ARBA" id="ARBA00049902"/>
    </source>
</evidence>
<keyword evidence="4" id="KW-0133">Cell shape</keyword>
<feature type="transmembrane region" description="Helical" evidence="10">
    <location>
        <begin position="152"/>
        <end position="170"/>
    </location>
</feature>
<feature type="region of interest" description="Disordered" evidence="9">
    <location>
        <begin position="1"/>
        <end position="28"/>
    </location>
</feature>
<feature type="transmembrane region" description="Helical" evidence="10">
    <location>
        <begin position="190"/>
        <end position="209"/>
    </location>
</feature>
<dbReference type="PROSITE" id="PS00428">
    <property type="entry name" value="FTSW_RODA_SPOVE"/>
    <property type="match status" value="1"/>
</dbReference>
<feature type="transmembrane region" description="Helical" evidence="10">
    <location>
        <begin position="364"/>
        <end position="385"/>
    </location>
</feature>
<feature type="transmembrane region" description="Helical" evidence="10">
    <location>
        <begin position="126"/>
        <end position="143"/>
    </location>
</feature>